<evidence type="ECO:0000256" key="3">
    <source>
        <dbReference type="ARBA" id="ARBA00022679"/>
    </source>
</evidence>
<dbReference type="GO" id="GO:0009089">
    <property type="term" value="P:lysine biosynthetic process via diaminopimelate"/>
    <property type="evidence" value="ECO:0007669"/>
    <property type="project" value="InterPro"/>
</dbReference>
<dbReference type="GO" id="GO:0030170">
    <property type="term" value="F:pyridoxal phosphate binding"/>
    <property type="evidence" value="ECO:0007669"/>
    <property type="project" value="InterPro"/>
</dbReference>
<dbReference type="RefSeq" id="WP_346049512.1">
    <property type="nucleotide sequence ID" value="NZ_JAYGII010000001.1"/>
</dbReference>
<dbReference type="InterPro" id="IPR015422">
    <property type="entry name" value="PyrdxlP-dep_Trfase_small"/>
</dbReference>
<reference evidence="5 6" key="1">
    <citation type="submission" date="2023-12" db="EMBL/GenBank/DDBJ databases">
        <title>Whole-genome sequencing of halo(alkali)philic microorganisms from hypersaline lakes.</title>
        <authorList>
            <person name="Sorokin D.Y."/>
            <person name="Merkel A.Y."/>
            <person name="Messina E."/>
            <person name="Yakimov M."/>
        </authorList>
    </citation>
    <scope>NUCLEOTIDE SEQUENCE [LARGE SCALE GENOMIC DNA]</scope>
    <source>
        <strain evidence="5 6">AB-CW1</strain>
    </source>
</reference>
<dbReference type="Gene3D" id="3.40.640.10">
    <property type="entry name" value="Type I PLP-dependent aspartate aminotransferase-like (Major domain)"/>
    <property type="match status" value="1"/>
</dbReference>
<evidence type="ECO:0000259" key="4">
    <source>
        <dbReference type="Pfam" id="PF00155"/>
    </source>
</evidence>
<evidence type="ECO:0000313" key="6">
    <source>
        <dbReference type="Proteomes" id="UP001302316"/>
    </source>
</evidence>
<keyword evidence="6" id="KW-1185">Reference proteome</keyword>
<dbReference type="EMBL" id="JAYGII010000001">
    <property type="protein sequence ID" value="MEA5444384.1"/>
    <property type="molecule type" value="Genomic_DNA"/>
</dbReference>
<dbReference type="InterPro" id="IPR015424">
    <property type="entry name" value="PyrdxlP-dep_Trfase"/>
</dbReference>
<dbReference type="Gene3D" id="3.90.1150.10">
    <property type="entry name" value="Aspartate Aminotransferase, domain 1"/>
    <property type="match status" value="1"/>
</dbReference>
<dbReference type="InterPro" id="IPR004839">
    <property type="entry name" value="Aminotransferase_I/II_large"/>
</dbReference>
<dbReference type="NCBIfam" id="TIGR03538">
    <property type="entry name" value="DapC_gpp"/>
    <property type="match status" value="1"/>
</dbReference>
<dbReference type="EC" id="2.6.1.17" evidence="5"/>
<proteinExistence type="predicted"/>
<dbReference type="Pfam" id="PF00155">
    <property type="entry name" value="Aminotran_1_2"/>
    <property type="match status" value="1"/>
</dbReference>
<evidence type="ECO:0000256" key="1">
    <source>
        <dbReference type="ARBA" id="ARBA00001933"/>
    </source>
</evidence>
<name>A0AAP6JGM1_9GAMM</name>
<keyword evidence="3 5" id="KW-0808">Transferase</keyword>
<protein>
    <submittedName>
        <fullName evidence="5">Succinyldiaminopimelate transaminase</fullName>
        <ecNumber evidence="5">2.6.1.17</ecNumber>
    </submittedName>
</protein>
<dbReference type="InterPro" id="IPR019878">
    <property type="entry name" value="DapC_beta/gammaproteobac"/>
</dbReference>
<comment type="caution">
    <text evidence="5">The sequence shown here is derived from an EMBL/GenBank/DDBJ whole genome shotgun (WGS) entry which is preliminary data.</text>
</comment>
<dbReference type="SUPFAM" id="SSF53383">
    <property type="entry name" value="PLP-dependent transferases"/>
    <property type="match status" value="1"/>
</dbReference>
<evidence type="ECO:0000313" key="5">
    <source>
        <dbReference type="EMBL" id="MEA5444384.1"/>
    </source>
</evidence>
<dbReference type="InterPro" id="IPR050881">
    <property type="entry name" value="LL-DAP_aminotransferase"/>
</dbReference>
<dbReference type="Proteomes" id="UP001302316">
    <property type="component" value="Unassembled WGS sequence"/>
</dbReference>
<dbReference type="InterPro" id="IPR015421">
    <property type="entry name" value="PyrdxlP-dep_Trfase_major"/>
</dbReference>
<feature type="domain" description="Aminotransferase class I/classII large" evidence="4">
    <location>
        <begin position="32"/>
        <end position="391"/>
    </location>
</feature>
<comment type="cofactor">
    <cofactor evidence="1">
        <name>pyridoxal 5'-phosphate</name>
        <dbReference type="ChEBI" id="CHEBI:597326"/>
    </cofactor>
</comment>
<evidence type="ECO:0000256" key="2">
    <source>
        <dbReference type="ARBA" id="ARBA00022576"/>
    </source>
</evidence>
<gene>
    <name evidence="5" type="primary">dapC</name>
    <name evidence="5" type="ORF">VCB98_00945</name>
</gene>
<dbReference type="CDD" id="cd00609">
    <property type="entry name" value="AAT_like"/>
    <property type="match status" value="1"/>
</dbReference>
<sequence length="400" mass="44134">MNPDLDKLHPYPFERLATLKAGIEPPKGLSHIALSIGEPKHEPPAFVIEALKDHLDGLASYPMAPGIPELRAAIARWLCRRFGLPEQRLDIERHILPLTGTREGLFALTQAVVEDKPGAAVMMPNPFYQIYEGAALLAGAEPIYLNTTAENDYLPDLDAVSPEDWDRCQLLFLCSPGNPTGKVMSPEYLKHATALADRHDFVIVADECYSEIYLGDTPPPGLLEVCEQTGRHDFKRCLVMHSLSKRSNVPGLRSGFVAGDADIIKPFRLYRTYHGCAMPLPAQQASIPAWDDDAHVEQNRAAYRAKFDAVLPILEPVLSCSRPEGGFYLWVQVPGGDDEAFARDLFAEQHITALPGTYLSRDTAQGNPGKGHLRISLVATVEECTDAAHRIRRLLETKGS</sequence>
<dbReference type="GO" id="GO:0009016">
    <property type="term" value="F:succinyldiaminopimelate transaminase activity"/>
    <property type="evidence" value="ECO:0007669"/>
    <property type="project" value="UniProtKB-EC"/>
</dbReference>
<dbReference type="PANTHER" id="PTHR42832">
    <property type="entry name" value="AMINO ACID AMINOTRANSFERASE"/>
    <property type="match status" value="1"/>
</dbReference>
<organism evidence="5 6">
    <name type="scientific">Natronospira elongata</name>
    <dbReference type="NCBI Taxonomy" id="3110268"/>
    <lineage>
        <taxon>Bacteria</taxon>
        <taxon>Pseudomonadati</taxon>
        <taxon>Pseudomonadota</taxon>
        <taxon>Gammaproteobacteria</taxon>
        <taxon>Natronospirales</taxon>
        <taxon>Natronospiraceae</taxon>
        <taxon>Natronospira</taxon>
    </lineage>
</organism>
<accession>A0AAP6JGM1</accession>
<keyword evidence="2 5" id="KW-0032">Aminotransferase</keyword>
<dbReference type="PANTHER" id="PTHR42832:SF3">
    <property type="entry name" value="L-GLUTAMINE--4-(METHYLSULFANYL)-2-OXOBUTANOATE AMINOTRANSFERASE"/>
    <property type="match status" value="1"/>
</dbReference>
<dbReference type="AlphaFoldDB" id="A0AAP6JGM1"/>